<dbReference type="PANTHER" id="PTHR43562:SF3">
    <property type="entry name" value="SODIUM ION_PROTON EXCHANGER (EUROFUNG)"/>
    <property type="match status" value="1"/>
</dbReference>
<accession>A0A4V6XAV9</accession>
<feature type="transmembrane region" description="Helical" evidence="10">
    <location>
        <begin position="209"/>
        <end position="228"/>
    </location>
</feature>
<keyword evidence="9" id="KW-0739">Sodium transport</keyword>
<evidence type="ECO:0000256" key="7">
    <source>
        <dbReference type="ARBA" id="ARBA00023065"/>
    </source>
</evidence>
<name>A0A4V6XAV9_9BACT</name>
<keyword evidence="7" id="KW-0406">Ion transport</keyword>
<dbReference type="AlphaFoldDB" id="A0A4V6XAV9"/>
<feature type="transmembrane region" description="Helical" evidence="10">
    <location>
        <begin position="38"/>
        <end position="58"/>
    </location>
</feature>
<dbReference type="GO" id="GO:0016020">
    <property type="term" value="C:membrane"/>
    <property type="evidence" value="ECO:0007669"/>
    <property type="project" value="UniProtKB-SubCell"/>
</dbReference>
<evidence type="ECO:0000259" key="11">
    <source>
        <dbReference type="Pfam" id="PF00999"/>
    </source>
</evidence>
<dbReference type="InterPro" id="IPR038770">
    <property type="entry name" value="Na+/solute_symporter_sf"/>
</dbReference>
<dbReference type="RefSeq" id="WP_137261474.1">
    <property type="nucleotide sequence ID" value="NZ_SZQL01000006.1"/>
</dbReference>
<dbReference type="Proteomes" id="UP000305848">
    <property type="component" value="Unassembled WGS sequence"/>
</dbReference>
<proteinExistence type="predicted"/>
<feature type="transmembrane region" description="Helical" evidence="10">
    <location>
        <begin position="78"/>
        <end position="95"/>
    </location>
</feature>
<evidence type="ECO:0000256" key="6">
    <source>
        <dbReference type="ARBA" id="ARBA00023053"/>
    </source>
</evidence>
<feature type="transmembrane region" description="Helical" evidence="10">
    <location>
        <begin position="385"/>
        <end position="408"/>
    </location>
</feature>
<dbReference type="Pfam" id="PF00999">
    <property type="entry name" value="Na_H_Exchanger"/>
    <property type="match status" value="1"/>
</dbReference>
<evidence type="ECO:0000256" key="1">
    <source>
        <dbReference type="ARBA" id="ARBA00004141"/>
    </source>
</evidence>
<feature type="domain" description="Cation/H+ exchanger transmembrane" evidence="11">
    <location>
        <begin position="25"/>
        <end position="408"/>
    </location>
</feature>
<keyword evidence="5 10" id="KW-1133">Transmembrane helix</keyword>
<organism evidence="12 13">
    <name type="scientific">Ilyomonas limi</name>
    <dbReference type="NCBI Taxonomy" id="2575867"/>
    <lineage>
        <taxon>Bacteria</taxon>
        <taxon>Pseudomonadati</taxon>
        <taxon>Bacteroidota</taxon>
        <taxon>Chitinophagia</taxon>
        <taxon>Chitinophagales</taxon>
        <taxon>Chitinophagaceae</taxon>
        <taxon>Ilyomonas</taxon>
    </lineage>
</organism>
<reference evidence="12 13" key="1">
    <citation type="submission" date="2019-05" db="EMBL/GenBank/DDBJ databases">
        <title>Panacibacter sp. strain 17mud1-8 Genome sequencing and assembly.</title>
        <authorList>
            <person name="Chhetri G."/>
        </authorList>
    </citation>
    <scope>NUCLEOTIDE SEQUENCE [LARGE SCALE GENOMIC DNA]</scope>
    <source>
        <strain evidence="12 13">17mud1-8</strain>
    </source>
</reference>
<feature type="transmembrane region" description="Helical" evidence="10">
    <location>
        <begin position="324"/>
        <end position="344"/>
    </location>
</feature>
<feature type="transmembrane region" description="Helical" evidence="10">
    <location>
        <begin position="293"/>
        <end position="312"/>
    </location>
</feature>
<protein>
    <submittedName>
        <fullName evidence="12">Cation:proton antiporter</fullName>
    </submittedName>
</protein>
<dbReference type="EMBL" id="SZQL01000006">
    <property type="protein sequence ID" value="TKK68853.1"/>
    <property type="molecule type" value="Genomic_DNA"/>
</dbReference>
<dbReference type="OrthoDB" id="9793589at2"/>
<dbReference type="GO" id="GO:0006814">
    <property type="term" value="P:sodium ion transport"/>
    <property type="evidence" value="ECO:0007669"/>
    <property type="project" value="UniProtKB-KW"/>
</dbReference>
<dbReference type="InterPro" id="IPR006153">
    <property type="entry name" value="Cation/H_exchanger_TM"/>
</dbReference>
<feature type="transmembrane region" description="Helical" evidence="10">
    <location>
        <begin position="107"/>
        <end position="130"/>
    </location>
</feature>
<dbReference type="GO" id="GO:0015297">
    <property type="term" value="F:antiporter activity"/>
    <property type="evidence" value="ECO:0007669"/>
    <property type="project" value="UniProtKB-KW"/>
</dbReference>
<gene>
    <name evidence="12" type="ORF">FC093_09150</name>
</gene>
<comment type="subcellular location">
    <subcellularLocation>
        <location evidence="1">Membrane</location>
        <topology evidence="1">Multi-pass membrane protein</topology>
    </subcellularLocation>
</comment>
<dbReference type="Gene3D" id="1.20.1530.20">
    <property type="match status" value="1"/>
</dbReference>
<evidence type="ECO:0000313" key="12">
    <source>
        <dbReference type="EMBL" id="TKK68853.1"/>
    </source>
</evidence>
<feature type="transmembrane region" description="Helical" evidence="10">
    <location>
        <begin position="177"/>
        <end position="197"/>
    </location>
</feature>
<feature type="transmembrane region" description="Helical" evidence="10">
    <location>
        <begin position="265"/>
        <end position="281"/>
    </location>
</feature>
<comment type="caution">
    <text evidence="12">The sequence shown here is derived from an EMBL/GenBank/DDBJ whole genome shotgun (WGS) entry which is preliminary data.</text>
</comment>
<evidence type="ECO:0000256" key="9">
    <source>
        <dbReference type="ARBA" id="ARBA00023201"/>
    </source>
</evidence>
<feature type="transmembrane region" description="Helical" evidence="10">
    <location>
        <begin position="12"/>
        <end position="31"/>
    </location>
</feature>
<dbReference type="GO" id="GO:1902600">
    <property type="term" value="P:proton transmembrane transport"/>
    <property type="evidence" value="ECO:0007669"/>
    <property type="project" value="InterPro"/>
</dbReference>
<evidence type="ECO:0000313" key="13">
    <source>
        <dbReference type="Proteomes" id="UP000305848"/>
    </source>
</evidence>
<keyword evidence="8 10" id="KW-0472">Membrane</keyword>
<evidence type="ECO:0000256" key="10">
    <source>
        <dbReference type="SAM" id="Phobius"/>
    </source>
</evidence>
<evidence type="ECO:0000256" key="8">
    <source>
        <dbReference type="ARBA" id="ARBA00023136"/>
    </source>
</evidence>
<evidence type="ECO:0000256" key="4">
    <source>
        <dbReference type="ARBA" id="ARBA00022692"/>
    </source>
</evidence>
<feature type="transmembrane region" description="Helical" evidence="10">
    <location>
        <begin position="142"/>
        <end position="165"/>
    </location>
</feature>
<evidence type="ECO:0000256" key="2">
    <source>
        <dbReference type="ARBA" id="ARBA00022448"/>
    </source>
</evidence>
<keyword evidence="3" id="KW-0050">Antiport</keyword>
<keyword evidence="6" id="KW-0915">Sodium</keyword>
<evidence type="ECO:0000256" key="3">
    <source>
        <dbReference type="ARBA" id="ARBA00022449"/>
    </source>
</evidence>
<dbReference type="PANTHER" id="PTHR43562">
    <property type="entry name" value="NAPA-TYPE SODIUM/HYDROGEN ANTIPORTER"/>
    <property type="match status" value="1"/>
</dbReference>
<keyword evidence="4 10" id="KW-0812">Transmembrane</keyword>
<keyword evidence="13" id="KW-1185">Reference proteome</keyword>
<evidence type="ECO:0000256" key="5">
    <source>
        <dbReference type="ARBA" id="ARBA00022989"/>
    </source>
</evidence>
<sequence>MVSKLNSPEVLHFLIIVSVVLISARILGEICRKFKQPVVVGEILAGIIIGPSLLGSVFPDLFKDIFLSEPRAYGAFDGLANLGVILLMFVAGIEVDLKQIRRQGKQAASISLMGIAFPFALGFTAIWFFHDYIFPVASTDRLIPSLFFGTALSITALSVIVKVLIDLNIIKTKVGGLVITAAMVDDFLGWILFSIIIKMMDPTKSDGSATSIAVVLAFALFMVTIGRWAIDKLLWLAKKYISGSGGMITVSCCLCFLGAVFTEYLGIRGVFGAFLMGIAVGDSKHFSDSTQNVLQQFVVYIISPLFFASVGLRVNFATHFDLTVVSIILGIACIAKIVGAGIGARASGLKKNESLAVAFGMNARGSQEIVLGMVALQVKIIDERIFVGLVVMTMVTILIAGPLMKYYLKLHLENSKEQNAEVDIPVSSRIVEFNDAVKPASV</sequence>
<keyword evidence="2" id="KW-0813">Transport</keyword>